<dbReference type="AlphaFoldDB" id="A0AAW0KPY2"/>
<evidence type="ECO:0000256" key="2">
    <source>
        <dbReference type="ARBA" id="ARBA00023015"/>
    </source>
</evidence>
<keyword evidence="9" id="KW-1185">Reference proteome</keyword>
<dbReference type="SMART" id="SM00353">
    <property type="entry name" value="HLH"/>
    <property type="match status" value="1"/>
</dbReference>
<evidence type="ECO:0000256" key="6">
    <source>
        <dbReference type="SAM" id="MobiDB-lite"/>
    </source>
</evidence>
<dbReference type="PROSITE" id="PS50888">
    <property type="entry name" value="BHLH"/>
    <property type="match status" value="1"/>
</dbReference>
<organism evidence="8 9">
    <name type="scientific">Quercus suber</name>
    <name type="common">Cork oak</name>
    <dbReference type="NCBI Taxonomy" id="58331"/>
    <lineage>
        <taxon>Eukaryota</taxon>
        <taxon>Viridiplantae</taxon>
        <taxon>Streptophyta</taxon>
        <taxon>Embryophyta</taxon>
        <taxon>Tracheophyta</taxon>
        <taxon>Spermatophyta</taxon>
        <taxon>Magnoliopsida</taxon>
        <taxon>eudicotyledons</taxon>
        <taxon>Gunneridae</taxon>
        <taxon>Pentapetalae</taxon>
        <taxon>rosids</taxon>
        <taxon>fabids</taxon>
        <taxon>Fagales</taxon>
        <taxon>Fagaceae</taxon>
        <taxon>Quercus</taxon>
    </lineage>
</organism>
<dbReference type="CDD" id="cd11454">
    <property type="entry name" value="bHLH_AtIND_like"/>
    <property type="match status" value="1"/>
</dbReference>
<dbReference type="Pfam" id="PF00010">
    <property type="entry name" value="HLH"/>
    <property type="match status" value="1"/>
</dbReference>
<keyword evidence="5" id="KW-0539">Nucleus</keyword>
<protein>
    <submittedName>
        <fullName evidence="8">Transcription factor bhlh84</fullName>
    </submittedName>
</protein>
<dbReference type="GO" id="GO:0046983">
    <property type="term" value="F:protein dimerization activity"/>
    <property type="evidence" value="ECO:0007669"/>
    <property type="project" value="InterPro"/>
</dbReference>
<dbReference type="FunFam" id="4.10.280.10:FF:000022">
    <property type="entry name" value="Basic helix-loop-helix transcription factor"/>
    <property type="match status" value="1"/>
</dbReference>
<keyword evidence="4" id="KW-0804">Transcription</keyword>
<name>A0AAW0KPY2_QUESU</name>
<dbReference type="EMBL" id="PKMF04000246">
    <property type="protein sequence ID" value="KAK7841207.1"/>
    <property type="molecule type" value="Genomic_DNA"/>
</dbReference>
<dbReference type="PANTHER" id="PTHR16223:SF300">
    <property type="entry name" value="TRANSCRIPTION FACTOR BHLH133"/>
    <property type="match status" value="1"/>
</dbReference>
<dbReference type="GO" id="GO:0005634">
    <property type="term" value="C:nucleus"/>
    <property type="evidence" value="ECO:0007669"/>
    <property type="project" value="UniProtKB-SubCell"/>
</dbReference>
<sequence length="321" mass="35469">MEHLGAISEGQWSSLSGMYTPEEAHFIAQVLNNLPSAFWPCHDSSMNMAGLTEFSYYYSDMANSISSNFGGGILSQKGYYMSDSHPILASKNSSMSIDICMADMKNSSSFLIEGNDCLNQEMSDEIPEESAGYLEGDLRYQCLIQSQKTNARKSIQIQQSKKNRKLAMIDNNEEDGNPGLTGQSSSSCSSEDESNSSQELNVGVTSSLTTKGDVTLNLNGKTIAWRGSATDPQSVYARKRREKINERLRVLQNLVPNGTKVDISTMLEEAVQYVKFLQHQIKVKGILVSLLSSDELWMYAPIAYNGLDIGLDLKNTSLRKS</sequence>
<feature type="domain" description="BHLH" evidence="7">
    <location>
        <begin position="228"/>
        <end position="277"/>
    </location>
</feature>
<proteinExistence type="predicted"/>
<reference evidence="8 9" key="1">
    <citation type="journal article" date="2018" name="Sci. Data">
        <title>The draft genome sequence of cork oak.</title>
        <authorList>
            <person name="Ramos A.M."/>
            <person name="Usie A."/>
            <person name="Barbosa P."/>
            <person name="Barros P.M."/>
            <person name="Capote T."/>
            <person name="Chaves I."/>
            <person name="Simoes F."/>
            <person name="Abreu I."/>
            <person name="Carrasquinho I."/>
            <person name="Faro C."/>
            <person name="Guimaraes J.B."/>
            <person name="Mendonca D."/>
            <person name="Nobrega F."/>
            <person name="Rodrigues L."/>
            <person name="Saibo N.J.M."/>
            <person name="Varela M.C."/>
            <person name="Egas C."/>
            <person name="Matos J."/>
            <person name="Miguel C.M."/>
            <person name="Oliveira M.M."/>
            <person name="Ricardo C.P."/>
            <person name="Goncalves S."/>
        </authorList>
    </citation>
    <scope>NUCLEOTIDE SEQUENCE [LARGE SCALE GENOMIC DNA]</scope>
    <source>
        <strain evidence="9">cv. HL8</strain>
    </source>
</reference>
<dbReference type="GO" id="GO:0048766">
    <property type="term" value="P:root hair initiation"/>
    <property type="evidence" value="ECO:0007669"/>
    <property type="project" value="UniProtKB-ARBA"/>
</dbReference>
<feature type="compositionally biased region" description="Low complexity" evidence="6">
    <location>
        <begin position="184"/>
        <end position="199"/>
    </location>
</feature>
<evidence type="ECO:0000313" key="9">
    <source>
        <dbReference type="Proteomes" id="UP000237347"/>
    </source>
</evidence>
<gene>
    <name evidence="8" type="primary">BHLH84_1</name>
    <name evidence="8" type="ORF">CFP56_015681</name>
</gene>
<keyword evidence="2" id="KW-0805">Transcription regulation</keyword>
<dbReference type="InterPro" id="IPR036638">
    <property type="entry name" value="HLH_DNA-bd_sf"/>
</dbReference>
<accession>A0AAW0KPY2</accession>
<dbReference type="InterPro" id="IPR011598">
    <property type="entry name" value="bHLH_dom"/>
</dbReference>
<evidence type="ECO:0000256" key="5">
    <source>
        <dbReference type="ARBA" id="ARBA00023242"/>
    </source>
</evidence>
<evidence type="ECO:0000256" key="4">
    <source>
        <dbReference type="ARBA" id="ARBA00023163"/>
    </source>
</evidence>
<evidence type="ECO:0000313" key="8">
    <source>
        <dbReference type="EMBL" id="KAK7841207.1"/>
    </source>
</evidence>
<comment type="subcellular location">
    <subcellularLocation>
        <location evidence="1">Nucleus</location>
    </subcellularLocation>
</comment>
<dbReference type="SUPFAM" id="SSF47459">
    <property type="entry name" value="HLH, helix-loop-helix DNA-binding domain"/>
    <property type="match status" value="1"/>
</dbReference>
<comment type="caution">
    <text evidence="8">The sequence shown here is derived from an EMBL/GenBank/DDBJ whole genome shotgun (WGS) entry which is preliminary data.</text>
</comment>
<evidence type="ECO:0000256" key="1">
    <source>
        <dbReference type="ARBA" id="ARBA00004123"/>
    </source>
</evidence>
<feature type="region of interest" description="Disordered" evidence="6">
    <location>
        <begin position="153"/>
        <end position="204"/>
    </location>
</feature>
<keyword evidence="3" id="KW-0238">DNA-binding</keyword>
<dbReference type="PANTHER" id="PTHR16223">
    <property type="entry name" value="TRANSCRIPTION FACTOR BHLH83-RELATED"/>
    <property type="match status" value="1"/>
</dbReference>
<dbReference type="GO" id="GO:0000981">
    <property type="term" value="F:DNA-binding transcription factor activity, RNA polymerase II-specific"/>
    <property type="evidence" value="ECO:0007669"/>
    <property type="project" value="TreeGrafter"/>
</dbReference>
<dbReference type="Proteomes" id="UP000237347">
    <property type="component" value="Unassembled WGS sequence"/>
</dbReference>
<evidence type="ECO:0000259" key="7">
    <source>
        <dbReference type="PROSITE" id="PS50888"/>
    </source>
</evidence>
<dbReference type="GO" id="GO:0000978">
    <property type="term" value="F:RNA polymerase II cis-regulatory region sequence-specific DNA binding"/>
    <property type="evidence" value="ECO:0007669"/>
    <property type="project" value="TreeGrafter"/>
</dbReference>
<evidence type="ECO:0000256" key="3">
    <source>
        <dbReference type="ARBA" id="ARBA00023125"/>
    </source>
</evidence>
<dbReference type="Gene3D" id="4.10.280.10">
    <property type="entry name" value="Helix-loop-helix DNA-binding domain"/>
    <property type="match status" value="1"/>
</dbReference>
<dbReference type="InterPro" id="IPR045843">
    <property type="entry name" value="IND-like"/>
</dbReference>